<organism evidence="3 4">
    <name type="scientific">Apiospora kogelbergensis</name>
    <dbReference type="NCBI Taxonomy" id="1337665"/>
    <lineage>
        <taxon>Eukaryota</taxon>
        <taxon>Fungi</taxon>
        <taxon>Dikarya</taxon>
        <taxon>Ascomycota</taxon>
        <taxon>Pezizomycotina</taxon>
        <taxon>Sordariomycetes</taxon>
        <taxon>Xylariomycetidae</taxon>
        <taxon>Amphisphaeriales</taxon>
        <taxon>Apiosporaceae</taxon>
        <taxon>Apiospora</taxon>
    </lineage>
</organism>
<evidence type="ECO:0000313" key="3">
    <source>
        <dbReference type="EMBL" id="KAK8123311.1"/>
    </source>
</evidence>
<keyword evidence="4" id="KW-1185">Reference proteome</keyword>
<name>A0AAW0R315_9PEZI</name>
<feature type="compositionally biased region" description="Basic and acidic residues" evidence="1">
    <location>
        <begin position="94"/>
        <end position="111"/>
    </location>
</feature>
<sequence>MFPSKVPRVVILTGLVLLFLVIGTNYYLYDDDPLRSPPTSLHQQPSSPKEPPSVAPPVAAPVTGSKNEAPVGKVEQEPAASTPAPPPPPAAPAAHDDASAPETDGKSHDAPPADAGMNPRQTQQEKQRRLHHRRHRPHHQKAQKHT</sequence>
<reference evidence="3 4" key="1">
    <citation type="submission" date="2023-01" db="EMBL/GenBank/DDBJ databases">
        <title>Analysis of 21 Apiospora genomes using comparative genomics revels a genus with tremendous synthesis potential of carbohydrate active enzymes and secondary metabolites.</title>
        <authorList>
            <person name="Sorensen T."/>
        </authorList>
    </citation>
    <scope>NUCLEOTIDE SEQUENCE [LARGE SCALE GENOMIC DNA]</scope>
    <source>
        <strain evidence="3 4">CBS 117206</strain>
    </source>
</reference>
<evidence type="ECO:0000256" key="1">
    <source>
        <dbReference type="SAM" id="MobiDB-lite"/>
    </source>
</evidence>
<feature type="transmembrane region" description="Helical" evidence="2">
    <location>
        <begin position="9"/>
        <end position="29"/>
    </location>
</feature>
<feature type="compositionally biased region" description="Pro residues" evidence="1">
    <location>
        <begin position="48"/>
        <end position="59"/>
    </location>
</feature>
<dbReference type="Proteomes" id="UP001392437">
    <property type="component" value="Unassembled WGS sequence"/>
</dbReference>
<dbReference type="EMBL" id="JAQQWP010000003">
    <property type="protein sequence ID" value="KAK8123311.1"/>
    <property type="molecule type" value="Genomic_DNA"/>
</dbReference>
<accession>A0AAW0R315</accession>
<feature type="region of interest" description="Disordered" evidence="1">
    <location>
        <begin position="33"/>
        <end position="146"/>
    </location>
</feature>
<keyword evidence="2" id="KW-0472">Membrane</keyword>
<gene>
    <name evidence="3" type="ORF">PG999_003229</name>
</gene>
<evidence type="ECO:0000256" key="2">
    <source>
        <dbReference type="SAM" id="Phobius"/>
    </source>
</evidence>
<comment type="caution">
    <text evidence="3">The sequence shown here is derived from an EMBL/GenBank/DDBJ whole genome shotgun (WGS) entry which is preliminary data.</text>
</comment>
<keyword evidence="2" id="KW-0812">Transmembrane</keyword>
<proteinExistence type="predicted"/>
<dbReference type="AlphaFoldDB" id="A0AAW0R315"/>
<protein>
    <submittedName>
        <fullName evidence="3">Uncharacterized protein</fullName>
    </submittedName>
</protein>
<feature type="compositionally biased region" description="Basic residues" evidence="1">
    <location>
        <begin position="128"/>
        <end position="146"/>
    </location>
</feature>
<keyword evidence="2" id="KW-1133">Transmembrane helix</keyword>
<evidence type="ECO:0000313" key="4">
    <source>
        <dbReference type="Proteomes" id="UP001392437"/>
    </source>
</evidence>